<gene>
    <name evidence="3" type="ORF">QJS04_geneDACA019149</name>
</gene>
<comment type="caution">
    <text evidence="3">The sequence shown here is derived from an EMBL/GenBank/DDBJ whole genome shotgun (WGS) entry which is preliminary data.</text>
</comment>
<dbReference type="InterPro" id="IPR007307">
    <property type="entry name" value="Ltv1"/>
</dbReference>
<evidence type="ECO:0000256" key="1">
    <source>
        <dbReference type="ARBA" id="ARBA00009078"/>
    </source>
</evidence>
<feature type="region of interest" description="Disordered" evidence="2">
    <location>
        <begin position="470"/>
        <end position="516"/>
    </location>
</feature>
<reference evidence="3" key="2">
    <citation type="submission" date="2023-06" db="EMBL/GenBank/DDBJ databases">
        <authorList>
            <person name="Ma L."/>
            <person name="Liu K.-W."/>
            <person name="Li Z."/>
            <person name="Hsiao Y.-Y."/>
            <person name="Qi Y."/>
            <person name="Fu T."/>
            <person name="Tang G."/>
            <person name="Zhang D."/>
            <person name="Sun W.-H."/>
            <person name="Liu D.-K."/>
            <person name="Li Y."/>
            <person name="Chen G.-Z."/>
            <person name="Liu X.-D."/>
            <person name="Liao X.-Y."/>
            <person name="Jiang Y.-T."/>
            <person name="Yu X."/>
            <person name="Hao Y."/>
            <person name="Huang J."/>
            <person name="Zhao X.-W."/>
            <person name="Ke S."/>
            <person name="Chen Y.-Y."/>
            <person name="Wu W.-L."/>
            <person name="Hsu J.-L."/>
            <person name="Lin Y.-F."/>
            <person name="Huang M.-D."/>
            <person name="Li C.-Y."/>
            <person name="Huang L."/>
            <person name="Wang Z.-W."/>
            <person name="Zhao X."/>
            <person name="Zhong W.-Y."/>
            <person name="Peng D.-H."/>
            <person name="Ahmad S."/>
            <person name="Lan S."/>
            <person name="Zhang J.-S."/>
            <person name="Tsai W.-C."/>
            <person name="Van De Peer Y."/>
            <person name="Liu Z.-J."/>
        </authorList>
    </citation>
    <scope>NUCLEOTIDE SEQUENCE</scope>
    <source>
        <strain evidence="3">SCP</strain>
        <tissue evidence="3">Leaves</tissue>
    </source>
</reference>
<dbReference type="PANTHER" id="PTHR21531">
    <property type="entry name" value="LOW-TEMPERATURE VIABILITY PROTEIN LTV1-RELATED"/>
    <property type="match status" value="1"/>
</dbReference>
<feature type="compositionally biased region" description="Basic and acidic residues" evidence="2">
    <location>
        <begin position="484"/>
        <end position="516"/>
    </location>
</feature>
<sequence length="544" mass="60219">MGKKKFIDKKNSATFQLLARDSSDPTSKDGPASDRIFVRVDNNPYTSAGFFDDGDVHDDRLQSIDGRDSIFADAPDEEDGDVERIGGVPFPAWYSSLKAPAAPLPDDVRQEILELGLPDDGYNYLLHLREIKNAGGGSSYYQNSKAKLDQVPFDVKAYDASRVRISSEVNEDLNVKSIYSVASKTVGVKIQRAVDPEVSALLDDSDLSRFGSDVEDLEEDFVVRANLLEDGKEEGEAEEVVERIGGADLNGGVNNEHPWKAEADIAGEVESRVDQWDGGVEFAGEKSRIRRPLDEQFDLLALKEYGDSDIDDDDGGPVATEDELLAAKLNDVLKDYKIDDVELEDKYKVPHDLLKKDEGSKGDEELESVADVIRKCAEYAEMYSHEDQDEEIVVVEESSDESEKWDCETIVSTYSNLDNHPGKIQAPDKPRKRLPDIVSGASGATGNVISLRGKEKLPVEFLPHGKKTITGKVKKAVNSGAEQPQRKSRDEESKEEKKERKAAIKKERGEARRAKKELKSLYRAETQLAQRSVAIAGPSSIHLM</sequence>
<accession>A0AAV9BBY5</accession>
<dbReference type="AlphaFoldDB" id="A0AAV9BBY5"/>
<dbReference type="GO" id="GO:0005829">
    <property type="term" value="C:cytosol"/>
    <property type="evidence" value="ECO:0007669"/>
    <property type="project" value="TreeGrafter"/>
</dbReference>
<dbReference type="GO" id="GO:0030688">
    <property type="term" value="C:preribosome, small subunit precursor"/>
    <property type="evidence" value="ECO:0007669"/>
    <property type="project" value="TreeGrafter"/>
</dbReference>
<dbReference type="EMBL" id="JAUJYN010000004">
    <property type="protein sequence ID" value="KAK1274155.1"/>
    <property type="molecule type" value="Genomic_DNA"/>
</dbReference>
<dbReference type="GO" id="GO:0000056">
    <property type="term" value="P:ribosomal small subunit export from nucleus"/>
    <property type="evidence" value="ECO:0007669"/>
    <property type="project" value="TreeGrafter"/>
</dbReference>
<keyword evidence="4" id="KW-1185">Reference proteome</keyword>
<organism evidence="3 4">
    <name type="scientific">Acorus gramineus</name>
    <name type="common">Dwarf sweet flag</name>
    <dbReference type="NCBI Taxonomy" id="55184"/>
    <lineage>
        <taxon>Eukaryota</taxon>
        <taxon>Viridiplantae</taxon>
        <taxon>Streptophyta</taxon>
        <taxon>Embryophyta</taxon>
        <taxon>Tracheophyta</taxon>
        <taxon>Spermatophyta</taxon>
        <taxon>Magnoliopsida</taxon>
        <taxon>Liliopsida</taxon>
        <taxon>Acoraceae</taxon>
        <taxon>Acorus</taxon>
    </lineage>
</organism>
<protein>
    <recommendedName>
        <fullName evidence="5">Protein LTV1 homolog</fullName>
    </recommendedName>
</protein>
<comment type="similarity">
    <text evidence="1">Belongs to the LTV1 family.</text>
</comment>
<dbReference type="PANTHER" id="PTHR21531:SF0">
    <property type="entry name" value="PROTEIN LTV1 HOMOLOG"/>
    <property type="match status" value="1"/>
</dbReference>
<evidence type="ECO:0000313" key="4">
    <source>
        <dbReference type="Proteomes" id="UP001179952"/>
    </source>
</evidence>
<name>A0AAV9BBY5_ACOGR</name>
<reference evidence="3" key="1">
    <citation type="journal article" date="2023" name="Nat. Commun.">
        <title>Diploid and tetraploid genomes of Acorus and the evolution of monocots.</title>
        <authorList>
            <person name="Ma L."/>
            <person name="Liu K.W."/>
            <person name="Li Z."/>
            <person name="Hsiao Y.Y."/>
            <person name="Qi Y."/>
            <person name="Fu T."/>
            <person name="Tang G.D."/>
            <person name="Zhang D."/>
            <person name="Sun W.H."/>
            <person name="Liu D.K."/>
            <person name="Li Y."/>
            <person name="Chen G.Z."/>
            <person name="Liu X.D."/>
            <person name="Liao X.Y."/>
            <person name="Jiang Y.T."/>
            <person name="Yu X."/>
            <person name="Hao Y."/>
            <person name="Huang J."/>
            <person name="Zhao X.W."/>
            <person name="Ke S."/>
            <person name="Chen Y.Y."/>
            <person name="Wu W.L."/>
            <person name="Hsu J.L."/>
            <person name="Lin Y.F."/>
            <person name="Huang M.D."/>
            <person name="Li C.Y."/>
            <person name="Huang L."/>
            <person name="Wang Z.W."/>
            <person name="Zhao X."/>
            <person name="Zhong W.Y."/>
            <person name="Peng D.H."/>
            <person name="Ahmad S."/>
            <person name="Lan S."/>
            <person name="Zhang J.S."/>
            <person name="Tsai W.C."/>
            <person name="Van de Peer Y."/>
            <person name="Liu Z.J."/>
        </authorList>
    </citation>
    <scope>NUCLEOTIDE SEQUENCE</scope>
    <source>
        <strain evidence="3">SCP</strain>
    </source>
</reference>
<dbReference type="GO" id="GO:0042274">
    <property type="term" value="P:ribosomal small subunit biogenesis"/>
    <property type="evidence" value="ECO:0007669"/>
    <property type="project" value="InterPro"/>
</dbReference>
<evidence type="ECO:0000313" key="3">
    <source>
        <dbReference type="EMBL" id="KAK1274155.1"/>
    </source>
</evidence>
<proteinExistence type="inferred from homology"/>
<dbReference type="GO" id="GO:0005634">
    <property type="term" value="C:nucleus"/>
    <property type="evidence" value="ECO:0007669"/>
    <property type="project" value="TreeGrafter"/>
</dbReference>
<feature type="compositionally biased region" description="Basic and acidic residues" evidence="2">
    <location>
        <begin position="426"/>
        <end position="435"/>
    </location>
</feature>
<dbReference type="Proteomes" id="UP001179952">
    <property type="component" value="Unassembled WGS sequence"/>
</dbReference>
<evidence type="ECO:0008006" key="5">
    <source>
        <dbReference type="Google" id="ProtNLM"/>
    </source>
</evidence>
<evidence type="ECO:0000256" key="2">
    <source>
        <dbReference type="SAM" id="MobiDB-lite"/>
    </source>
</evidence>
<feature type="region of interest" description="Disordered" evidence="2">
    <location>
        <begin position="416"/>
        <end position="445"/>
    </location>
</feature>